<keyword evidence="2" id="KW-0472">Membrane</keyword>
<dbReference type="AlphaFoldDB" id="A0A3G8LWQ7"/>
<dbReference type="InterPro" id="IPR000160">
    <property type="entry name" value="GGDEF_dom"/>
</dbReference>
<protein>
    <submittedName>
        <fullName evidence="5">Diguanylate cyclase</fullName>
    </submittedName>
</protein>
<dbReference type="RefSeq" id="WP_124730667.1">
    <property type="nucleotide sequence ID" value="NZ_CBCSKC010000007.1"/>
</dbReference>
<evidence type="ECO:0000313" key="6">
    <source>
        <dbReference type="Proteomes" id="UP000278035"/>
    </source>
</evidence>
<evidence type="ECO:0000313" key="5">
    <source>
        <dbReference type="EMBL" id="AZG73108.1"/>
    </source>
</evidence>
<dbReference type="Gene3D" id="3.40.190.10">
    <property type="entry name" value="Periplasmic binding protein-like II"/>
    <property type="match status" value="6"/>
</dbReference>
<feature type="chain" id="PRO_5018198662" evidence="3">
    <location>
        <begin position="22"/>
        <end position="941"/>
    </location>
</feature>
<dbReference type="InterPro" id="IPR043128">
    <property type="entry name" value="Rev_trsase/Diguanyl_cyclase"/>
</dbReference>
<comment type="cofactor">
    <cofactor evidence="1">
        <name>Mg(2+)</name>
        <dbReference type="ChEBI" id="CHEBI:18420"/>
    </cofactor>
</comment>
<dbReference type="SMART" id="SM00267">
    <property type="entry name" value="GGDEF"/>
    <property type="match status" value="1"/>
</dbReference>
<dbReference type="Gene3D" id="3.30.70.270">
    <property type="match status" value="1"/>
</dbReference>
<dbReference type="InterPro" id="IPR001638">
    <property type="entry name" value="Solute-binding_3/MltF_N"/>
</dbReference>
<dbReference type="NCBIfam" id="TIGR00254">
    <property type="entry name" value="GGDEF"/>
    <property type="match status" value="1"/>
</dbReference>
<reference evidence="6" key="1">
    <citation type="submission" date="2018-11" db="EMBL/GenBank/DDBJ databases">
        <title>Shewanella sp. M2.</title>
        <authorList>
            <person name="Hwang Y.J."/>
            <person name="Hwang C.Y."/>
        </authorList>
    </citation>
    <scope>NUCLEOTIDE SEQUENCE [LARGE SCALE GENOMIC DNA]</scope>
    <source>
        <strain evidence="6">LMG 19866</strain>
    </source>
</reference>
<dbReference type="SUPFAM" id="SSF55073">
    <property type="entry name" value="Nucleotide cyclase"/>
    <property type="match status" value="1"/>
</dbReference>
<dbReference type="InterPro" id="IPR052163">
    <property type="entry name" value="DGC-Regulatory_Protein"/>
</dbReference>
<dbReference type="FunFam" id="3.30.70.270:FF:000001">
    <property type="entry name" value="Diguanylate cyclase domain protein"/>
    <property type="match status" value="1"/>
</dbReference>
<dbReference type="CDD" id="cd01007">
    <property type="entry name" value="PBP2_BvgS_HisK_like"/>
    <property type="match status" value="1"/>
</dbReference>
<keyword evidence="2" id="KW-0812">Transmembrane</keyword>
<dbReference type="PANTHER" id="PTHR46663:SF2">
    <property type="entry name" value="GGDEF DOMAIN-CONTAINING PROTEIN"/>
    <property type="match status" value="1"/>
</dbReference>
<evidence type="ECO:0000256" key="2">
    <source>
        <dbReference type="SAM" id="Phobius"/>
    </source>
</evidence>
<keyword evidence="6" id="KW-1185">Reference proteome</keyword>
<feature type="domain" description="GGDEF" evidence="4">
    <location>
        <begin position="810"/>
        <end position="941"/>
    </location>
</feature>
<gene>
    <name evidence="5" type="ORF">EGC82_10215</name>
</gene>
<dbReference type="InterPro" id="IPR029787">
    <property type="entry name" value="Nucleotide_cyclase"/>
</dbReference>
<keyword evidence="2" id="KW-1133">Transmembrane helix</keyword>
<dbReference type="Pfam" id="PF00497">
    <property type="entry name" value="SBP_bac_3"/>
    <property type="match status" value="2"/>
</dbReference>
<organism evidence="5 6">
    <name type="scientific">Shewanella livingstonensis</name>
    <dbReference type="NCBI Taxonomy" id="150120"/>
    <lineage>
        <taxon>Bacteria</taxon>
        <taxon>Pseudomonadati</taxon>
        <taxon>Pseudomonadota</taxon>
        <taxon>Gammaproteobacteria</taxon>
        <taxon>Alteromonadales</taxon>
        <taxon>Shewanellaceae</taxon>
        <taxon>Shewanella</taxon>
    </lineage>
</organism>
<dbReference type="SMART" id="SM00062">
    <property type="entry name" value="PBPb"/>
    <property type="match status" value="2"/>
</dbReference>
<keyword evidence="3" id="KW-0732">Signal</keyword>
<dbReference type="PROSITE" id="PS50887">
    <property type="entry name" value="GGDEF"/>
    <property type="match status" value="1"/>
</dbReference>
<evidence type="ECO:0000259" key="4">
    <source>
        <dbReference type="PROSITE" id="PS50887"/>
    </source>
</evidence>
<evidence type="ECO:0000256" key="1">
    <source>
        <dbReference type="ARBA" id="ARBA00001946"/>
    </source>
</evidence>
<dbReference type="CDD" id="cd01949">
    <property type="entry name" value="GGDEF"/>
    <property type="match status" value="1"/>
</dbReference>
<feature type="signal peptide" evidence="3">
    <location>
        <begin position="1"/>
        <end position="21"/>
    </location>
</feature>
<dbReference type="OrthoDB" id="9180959at2"/>
<accession>A0A3G8LWQ7</accession>
<dbReference type="GO" id="GO:0003824">
    <property type="term" value="F:catalytic activity"/>
    <property type="evidence" value="ECO:0007669"/>
    <property type="project" value="UniProtKB-ARBA"/>
</dbReference>
<dbReference type="SUPFAM" id="SSF53850">
    <property type="entry name" value="Periplasmic binding protein-like II"/>
    <property type="match status" value="3"/>
</dbReference>
<dbReference type="CDD" id="cd13706">
    <property type="entry name" value="PBP2_HisK_like_1"/>
    <property type="match status" value="2"/>
</dbReference>
<dbReference type="Pfam" id="PF00990">
    <property type="entry name" value="GGDEF"/>
    <property type="match status" value="1"/>
</dbReference>
<dbReference type="EMBL" id="CP034015">
    <property type="protein sequence ID" value="AZG73108.1"/>
    <property type="molecule type" value="Genomic_DNA"/>
</dbReference>
<dbReference type="PANTHER" id="PTHR46663">
    <property type="entry name" value="DIGUANYLATE CYCLASE DGCT-RELATED"/>
    <property type="match status" value="1"/>
</dbReference>
<evidence type="ECO:0000256" key="3">
    <source>
        <dbReference type="SAM" id="SignalP"/>
    </source>
</evidence>
<feature type="transmembrane region" description="Helical" evidence="2">
    <location>
        <begin position="737"/>
        <end position="759"/>
    </location>
</feature>
<proteinExistence type="predicted"/>
<dbReference type="KEGG" id="slj:EGC82_10215"/>
<sequence>MKFIPWILAILLTWISLPAYAVHSDKAATLDQNLPLVIVMGEDTYPFEYLDETGTPAGIMVDLWREWSMITNTKVQFVSRHWQQSLDQLEQRQADVHIGMSKNNARLEKFDFAEPFTSVNTYLYVHKSLNSKKQISDLVPYQIGVVTGSSHEATLSAIEPKLSFKRYQNREQLLQAAVNGELFVFAGIEGYQRNLALEQDIAANFYSSSRILIKKINLLPAVIKGNQALITKINNGFELIPAKIIQQIERRWLGYHRQTSGVIIAMQNGVEPYADIGADGLPHGMLVDLWTLWSEKTGINIDFVPGDMNSSIDDVKRGVADVHIGYPESQDMRTGLKQAWHIISVKSRFFSSNLTINKIENIAMRIGVFPTAPYISDIKKAFPKAQLRFYDSLDSMVKAARNDEISGFVSSAAMTSHYLLANKLWAEFRQYTNIEFSTDMYALTRIDDRGLADRIQAGFNLISVEEQIHIERKWLINPDDRFFANSANKIKLTTQQKQYVSSLGAIKMGYLKNWAPMEFQGKNGEFLGVNADIKNLLVKQLNLTIIPVAYDDFGNMMSDLVKGEIHLVASMAKTAERENTLAFSLAYWPSPWAIITSLTQPPIFNISQVAGKRLAVVEGYHIVDQLRQQYPAINLVIVADTKQGMESVLNGTADMFVEQVATLATTLKGGQYPSLKMSLLAELTEQHSHIGLFPGVKNLVPLMDRVIATIDETEQQNMYQKWVSLDLNSDTLRYQRWLKLLVISLLVITLIAIVILMSNRRLNVEIQKRLKAEENLKFMANHDNVTALPNRSLLDDRLAQAILIHQRDKLKFALLFIDLDGFKAINDRHGHHVGDKLLQRIGVLLTKHVRESDTVARFGGDEFVVLLNHIEGKESARQVADNMLLAFKKPLLIDDVSVTISASIGIAVFPDDADSAALLLKKSDQLMYQAKKVGGHQHKMS</sequence>
<dbReference type="Proteomes" id="UP000278035">
    <property type="component" value="Chromosome"/>
</dbReference>
<name>A0A3G8LWQ7_9GAMM</name>